<evidence type="ECO:0000313" key="2">
    <source>
        <dbReference type="Proteomes" id="UP000729402"/>
    </source>
</evidence>
<reference evidence="1" key="1">
    <citation type="journal article" date="2021" name="bioRxiv">
        <title>Whole Genome Assembly and Annotation of Northern Wild Rice, Zizania palustris L., Supports a Whole Genome Duplication in the Zizania Genus.</title>
        <authorList>
            <person name="Haas M."/>
            <person name="Kono T."/>
            <person name="Macchietto M."/>
            <person name="Millas R."/>
            <person name="McGilp L."/>
            <person name="Shao M."/>
            <person name="Duquette J."/>
            <person name="Hirsch C.N."/>
            <person name="Kimball J."/>
        </authorList>
    </citation>
    <scope>NUCLEOTIDE SEQUENCE</scope>
    <source>
        <tissue evidence="1">Fresh leaf tissue</tissue>
    </source>
</reference>
<accession>A0A8J5VE96</accession>
<sequence>MNHLDPTTHRAPVPMTPTIGANHCPLSLSRLLPLWATLVCTADEVGATLNRFPPPLVFIHLPPPRVPPVESWCAPVFLDTLRTTTLTS</sequence>
<keyword evidence="2" id="KW-1185">Reference proteome</keyword>
<protein>
    <submittedName>
        <fullName evidence="1">Uncharacterized protein</fullName>
    </submittedName>
</protein>
<gene>
    <name evidence="1" type="ORF">GUJ93_ZPchr0003g16643</name>
</gene>
<evidence type="ECO:0000313" key="1">
    <source>
        <dbReference type="EMBL" id="KAG8063030.1"/>
    </source>
</evidence>
<dbReference type="Proteomes" id="UP000729402">
    <property type="component" value="Unassembled WGS sequence"/>
</dbReference>
<dbReference type="AlphaFoldDB" id="A0A8J5VE96"/>
<reference evidence="1" key="2">
    <citation type="submission" date="2021-02" db="EMBL/GenBank/DDBJ databases">
        <authorList>
            <person name="Kimball J.A."/>
            <person name="Haas M.W."/>
            <person name="Macchietto M."/>
            <person name="Kono T."/>
            <person name="Duquette J."/>
            <person name="Shao M."/>
        </authorList>
    </citation>
    <scope>NUCLEOTIDE SEQUENCE</scope>
    <source>
        <tissue evidence="1">Fresh leaf tissue</tissue>
    </source>
</reference>
<name>A0A8J5VE96_ZIZPA</name>
<organism evidence="1 2">
    <name type="scientific">Zizania palustris</name>
    <name type="common">Northern wild rice</name>
    <dbReference type="NCBI Taxonomy" id="103762"/>
    <lineage>
        <taxon>Eukaryota</taxon>
        <taxon>Viridiplantae</taxon>
        <taxon>Streptophyta</taxon>
        <taxon>Embryophyta</taxon>
        <taxon>Tracheophyta</taxon>
        <taxon>Spermatophyta</taxon>
        <taxon>Magnoliopsida</taxon>
        <taxon>Liliopsida</taxon>
        <taxon>Poales</taxon>
        <taxon>Poaceae</taxon>
        <taxon>BOP clade</taxon>
        <taxon>Oryzoideae</taxon>
        <taxon>Oryzeae</taxon>
        <taxon>Zizaniinae</taxon>
        <taxon>Zizania</taxon>
    </lineage>
</organism>
<proteinExistence type="predicted"/>
<dbReference type="EMBL" id="JAAALK010000286">
    <property type="protein sequence ID" value="KAG8063030.1"/>
    <property type="molecule type" value="Genomic_DNA"/>
</dbReference>
<comment type="caution">
    <text evidence="1">The sequence shown here is derived from an EMBL/GenBank/DDBJ whole genome shotgun (WGS) entry which is preliminary data.</text>
</comment>